<organism evidence="13 14">
    <name type="scientific">Laribacter hongkongensis</name>
    <dbReference type="NCBI Taxonomy" id="168471"/>
    <lineage>
        <taxon>Bacteria</taxon>
        <taxon>Pseudomonadati</taxon>
        <taxon>Pseudomonadota</taxon>
        <taxon>Betaproteobacteria</taxon>
        <taxon>Neisseriales</taxon>
        <taxon>Aquaspirillaceae</taxon>
        <taxon>Laribacter</taxon>
    </lineage>
</organism>
<feature type="active site" description="Nucleophile" evidence="10 11">
    <location>
        <position position="87"/>
    </location>
</feature>
<comment type="caution">
    <text evidence="13">The sequence shown here is derived from an EMBL/GenBank/DDBJ whole genome shotgun (WGS) entry which is preliminary data.</text>
</comment>
<dbReference type="Gene3D" id="3.40.50.880">
    <property type="match status" value="1"/>
</dbReference>
<dbReference type="NCBIfam" id="TIGR01855">
    <property type="entry name" value="IMP_synth_hisH"/>
    <property type="match status" value="1"/>
</dbReference>
<dbReference type="Pfam" id="PF00117">
    <property type="entry name" value="GATase"/>
    <property type="match status" value="1"/>
</dbReference>
<dbReference type="GO" id="GO:0016829">
    <property type="term" value="F:lyase activity"/>
    <property type="evidence" value="ECO:0007669"/>
    <property type="project" value="UniProtKB-KW"/>
</dbReference>
<evidence type="ECO:0000256" key="8">
    <source>
        <dbReference type="ARBA" id="ARBA00047838"/>
    </source>
</evidence>
<feature type="domain" description="Glutamine amidotransferase" evidence="12">
    <location>
        <begin position="13"/>
        <end position="206"/>
    </location>
</feature>
<feature type="active site" evidence="10 11">
    <location>
        <position position="191"/>
    </location>
</feature>
<dbReference type="EC" id="3.5.1.2" evidence="10"/>
<evidence type="ECO:0000256" key="6">
    <source>
        <dbReference type="ARBA" id="ARBA00023102"/>
    </source>
</evidence>
<proteinExistence type="inferred from homology"/>
<gene>
    <name evidence="10 13" type="primary">hisH</name>
    <name evidence="13" type="ORF">LH440_09105</name>
</gene>
<evidence type="ECO:0000256" key="9">
    <source>
        <dbReference type="ARBA" id="ARBA00049534"/>
    </source>
</evidence>
<comment type="function">
    <text evidence="10">IGPS catalyzes the conversion of PRFAR and glutamine to IGP, AICAR and glutamate. The HisH subunit catalyzes the hydrolysis of glutamine to glutamate and ammonia as part of the synthesis of IGP and AICAR. The resulting ammonia molecule is channeled to the active site of HisF.</text>
</comment>
<accession>A0ABD4STJ1</accession>
<keyword evidence="4 10" id="KW-0378">Hydrolase</keyword>
<evidence type="ECO:0000256" key="11">
    <source>
        <dbReference type="PIRSR" id="PIRSR000495-1"/>
    </source>
</evidence>
<evidence type="ECO:0000256" key="7">
    <source>
        <dbReference type="ARBA" id="ARBA00023239"/>
    </source>
</evidence>
<dbReference type="InterPro" id="IPR010139">
    <property type="entry name" value="Imidazole-glycPsynth_HisH"/>
</dbReference>
<comment type="catalytic activity">
    <reaction evidence="8 10">
        <text>5-[(5-phospho-1-deoxy-D-ribulos-1-ylimino)methylamino]-1-(5-phospho-beta-D-ribosyl)imidazole-4-carboxamide + L-glutamine = D-erythro-1-(imidazol-4-yl)glycerol 3-phosphate + 5-amino-1-(5-phospho-beta-D-ribosyl)imidazole-4-carboxamide + L-glutamate + H(+)</text>
        <dbReference type="Rhea" id="RHEA:24793"/>
        <dbReference type="ChEBI" id="CHEBI:15378"/>
        <dbReference type="ChEBI" id="CHEBI:29985"/>
        <dbReference type="ChEBI" id="CHEBI:58278"/>
        <dbReference type="ChEBI" id="CHEBI:58359"/>
        <dbReference type="ChEBI" id="CHEBI:58475"/>
        <dbReference type="ChEBI" id="CHEBI:58525"/>
        <dbReference type="EC" id="4.3.2.10"/>
    </reaction>
</comment>
<evidence type="ECO:0000259" key="12">
    <source>
        <dbReference type="Pfam" id="PF00117"/>
    </source>
</evidence>
<dbReference type="PIRSF" id="PIRSF000495">
    <property type="entry name" value="Amidotransf_hisH"/>
    <property type="match status" value="1"/>
</dbReference>
<comment type="subunit">
    <text evidence="2 10">Heterodimer of HisH and HisF.</text>
</comment>
<dbReference type="SUPFAM" id="SSF52317">
    <property type="entry name" value="Class I glutamine amidotransferase-like"/>
    <property type="match status" value="1"/>
</dbReference>
<dbReference type="InterPro" id="IPR029062">
    <property type="entry name" value="Class_I_gatase-like"/>
</dbReference>
<feature type="active site" evidence="10 11">
    <location>
        <position position="193"/>
    </location>
</feature>
<dbReference type="GO" id="GO:0004359">
    <property type="term" value="F:glutaminase activity"/>
    <property type="evidence" value="ECO:0007669"/>
    <property type="project" value="UniProtKB-EC"/>
</dbReference>
<evidence type="ECO:0000313" key="13">
    <source>
        <dbReference type="EMBL" id="MCG9026055.1"/>
    </source>
</evidence>
<comment type="subcellular location">
    <subcellularLocation>
        <location evidence="10">Cytoplasm</location>
    </subcellularLocation>
</comment>
<evidence type="ECO:0000256" key="5">
    <source>
        <dbReference type="ARBA" id="ARBA00022962"/>
    </source>
</evidence>
<dbReference type="AlphaFoldDB" id="A0ABD4STJ1"/>
<dbReference type="Proteomes" id="UP001200247">
    <property type="component" value="Unassembled WGS sequence"/>
</dbReference>
<protein>
    <recommendedName>
        <fullName evidence="10">Imidazole glycerol phosphate synthase subunit HisH</fullName>
        <ecNumber evidence="10">4.3.2.10</ecNumber>
    </recommendedName>
    <alternativeName>
        <fullName evidence="10">IGP synthase glutaminase subunit</fullName>
        <ecNumber evidence="10">3.5.1.2</ecNumber>
    </alternativeName>
    <alternativeName>
        <fullName evidence="10">IGP synthase subunit HisH</fullName>
    </alternativeName>
    <alternativeName>
        <fullName evidence="10">ImGP synthase subunit HisH</fullName>
        <shortName evidence="10">IGPS subunit HisH</shortName>
    </alternativeName>
</protein>
<keyword evidence="5 10" id="KW-0315">Glutamine amidotransferase</keyword>
<evidence type="ECO:0000256" key="1">
    <source>
        <dbReference type="ARBA" id="ARBA00005091"/>
    </source>
</evidence>
<evidence type="ECO:0000256" key="2">
    <source>
        <dbReference type="ARBA" id="ARBA00011152"/>
    </source>
</evidence>
<keyword evidence="6 10" id="KW-0368">Histidine biosynthesis</keyword>
<comment type="pathway">
    <text evidence="1 10">Amino-acid biosynthesis; L-histidine biosynthesis; L-histidine from 5-phospho-alpha-D-ribose 1-diphosphate: step 5/9.</text>
</comment>
<evidence type="ECO:0000256" key="3">
    <source>
        <dbReference type="ARBA" id="ARBA00022605"/>
    </source>
</evidence>
<dbReference type="GO" id="GO:0000105">
    <property type="term" value="P:L-histidine biosynthetic process"/>
    <property type="evidence" value="ECO:0007669"/>
    <property type="project" value="UniProtKB-UniRule"/>
</dbReference>
<dbReference type="GO" id="GO:0005737">
    <property type="term" value="C:cytoplasm"/>
    <property type="evidence" value="ECO:0007669"/>
    <property type="project" value="UniProtKB-SubCell"/>
</dbReference>
<dbReference type="EMBL" id="JAJAXM010000014">
    <property type="protein sequence ID" value="MCG9026055.1"/>
    <property type="molecule type" value="Genomic_DNA"/>
</dbReference>
<reference evidence="13 14" key="1">
    <citation type="submission" date="2021-10" db="EMBL/GenBank/DDBJ databases">
        <title>Whole-genome sequencing analysis of Laribacter hongkongensis: virulence gene profiles, carbohydrate-active enzyme prediction, and antimicrobial resistance characterization.</title>
        <authorList>
            <person name="Yuan P."/>
            <person name="Zhan Y."/>
            <person name="Chen D."/>
        </authorList>
    </citation>
    <scope>NUCLEOTIDE SEQUENCE [LARGE SCALE GENOMIC DNA]</scope>
    <source>
        <strain evidence="13 14">W67</strain>
    </source>
</reference>
<evidence type="ECO:0000313" key="14">
    <source>
        <dbReference type="Proteomes" id="UP001200247"/>
    </source>
</evidence>
<dbReference type="RefSeq" id="WP_239878686.1">
    <property type="nucleotide sequence ID" value="NZ_JAJAXM010000014.1"/>
</dbReference>
<dbReference type="PANTHER" id="PTHR42701">
    <property type="entry name" value="IMIDAZOLE GLYCEROL PHOSPHATE SYNTHASE SUBUNIT HISH"/>
    <property type="match status" value="1"/>
</dbReference>
<comment type="catalytic activity">
    <reaction evidence="9 10">
        <text>L-glutamine + H2O = L-glutamate + NH4(+)</text>
        <dbReference type="Rhea" id="RHEA:15889"/>
        <dbReference type="ChEBI" id="CHEBI:15377"/>
        <dbReference type="ChEBI" id="CHEBI:28938"/>
        <dbReference type="ChEBI" id="CHEBI:29985"/>
        <dbReference type="ChEBI" id="CHEBI:58359"/>
        <dbReference type="EC" id="3.5.1.2"/>
    </reaction>
</comment>
<sequence>MSAASEKTILIANYGIGNLGSIVNMLKKVGGKTEICADPARIAAADKLVLPGVGAFDHGMRGLQASGLRDSLEEAVLRRGVPVLGVCLGMQLMLEASEEGLMQGLGWIAGHATRFPSGAGCPRVPHMGWNGVRPVRDNSLLPQGQAAQRFYFVHSYKVECADPQDVLAVTEYGQEFCSAFVRGNIYGVQFHPEKSHAYGMAMFKRFLEL</sequence>
<keyword evidence="3 10" id="KW-0028">Amino-acid biosynthesis</keyword>
<name>A0ABD4STJ1_9NEIS</name>
<dbReference type="InterPro" id="IPR017926">
    <property type="entry name" value="GATASE"/>
</dbReference>
<keyword evidence="10" id="KW-0963">Cytoplasm</keyword>
<dbReference type="GO" id="GO:0000107">
    <property type="term" value="F:imidazoleglycerol-phosphate synthase activity"/>
    <property type="evidence" value="ECO:0007669"/>
    <property type="project" value="UniProtKB-UniRule"/>
</dbReference>
<dbReference type="EC" id="4.3.2.10" evidence="10"/>
<dbReference type="CDD" id="cd01748">
    <property type="entry name" value="GATase1_IGP_Synthase"/>
    <property type="match status" value="1"/>
</dbReference>
<dbReference type="HAMAP" id="MF_00278">
    <property type="entry name" value="HisH"/>
    <property type="match status" value="1"/>
</dbReference>
<dbReference type="PANTHER" id="PTHR42701:SF1">
    <property type="entry name" value="IMIDAZOLE GLYCEROL PHOSPHATE SYNTHASE SUBUNIT HISH"/>
    <property type="match status" value="1"/>
</dbReference>
<evidence type="ECO:0000256" key="10">
    <source>
        <dbReference type="HAMAP-Rule" id="MF_00278"/>
    </source>
</evidence>
<dbReference type="PROSITE" id="PS51273">
    <property type="entry name" value="GATASE_TYPE_1"/>
    <property type="match status" value="1"/>
</dbReference>
<evidence type="ECO:0000256" key="4">
    <source>
        <dbReference type="ARBA" id="ARBA00022801"/>
    </source>
</evidence>
<keyword evidence="7 10" id="KW-0456">Lyase</keyword>